<dbReference type="Proteomes" id="UP000186914">
    <property type="component" value="Unassembled WGS sequence"/>
</dbReference>
<dbReference type="Gene3D" id="2.40.128.630">
    <property type="match status" value="1"/>
</dbReference>
<dbReference type="EMBL" id="FTNO01000001">
    <property type="protein sequence ID" value="SIR26347.1"/>
    <property type="molecule type" value="Genomic_DNA"/>
</dbReference>
<dbReference type="OrthoDB" id="145878at2157"/>
<dbReference type="RefSeq" id="WP_076429948.1">
    <property type="nucleotide sequence ID" value="NZ_FTNO01000001.1"/>
</dbReference>
<dbReference type="Gene3D" id="2.40.10.480">
    <property type="match status" value="3"/>
</dbReference>
<name>A0A1N6ZHT6_9EURY</name>
<dbReference type="InterPro" id="IPR002372">
    <property type="entry name" value="PQQ_rpt_dom"/>
</dbReference>
<evidence type="ECO:0000313" key="2">
    <source>
        <dbReference type="EMBL" id="SIR26347.1"/>
    </source>
</evidence>
<feature type="domain" description="Pyrrolo-quinoline quinone repeat" evidence="1">
    <location>
        <begin position="34"/>
        <end position="151"/>
    </location>
</feature>
<feature type="domain" description="Pyrrolo-quinoline quinone repeat" evidence="1">
    <location>
        <begin position="163"/>
        <end position="360"/>
    </location>
</feature>
<sequence length="362" mass="39195">MSHNTQKPFLDTVGVAGISEVVSPSRSTLSAPTWCFDTGSPVTAAPTVGTDGVVYAANEDGRISAFYDGQLRWRYHADGTVTEDLVFRNDLYVVSDDRVFALDSETGERRWETALDSSTTTSPTIVGETAYIGTETGLVALDSASGDERWRFHGPACSTVVASELRAYAAGDGRVWALDGESGHLEWSFDPGRGVESLAFETGRLYVGSGTESACAGYNLHALGMDGSVLWQTRTRGDEAVVSLTVTNASLYAVCDTRYGHPETRGQRLRKLSPWDGTMEWVFQPDAFTAETESLLTQPTAVVGTVYVGASDGRVYLLDSTHGTERSRFETMAAVRTRPAASHERVYTGSDDGSLYAFEPQR</sequence>
<dbReference type="PANTHER" id="PTHR34512:SF30">
    <property type="entry name" value="OUTER MEMBRANE PROTEIN ASSEMBLY FACTOR BAMB"/>
    <property type="match status" value="1"/>
</dbReference>
<gene>
    <name evidence="2" type="ORF">SAMN05421858_2036</name>
</gene>
<protein>
    <submittedName>
        <fullName evidence="2">Outer membrane protein assembly factor BamB, contains PQQ-like beta-propeller repeat</fullName>
    </submittedName>
</protein>
<dbReference type="SMART" id="SM00564">
    <property type="entry name" value="PQQ"/>
    <property type="match status" value="7"/>
</dbReference>
<evidence type="ECO:0000259" key="1">
    <source>
        <dbReference type="Pfam" id="PF13360"/>
    </source>
</evidence>
<dbReference type="PANTHER" id="PTHR34512">
    <property type="entry name" value="CELL SURFACE PROTEIN"/>
    <property type="match status" value="1"/>
</dbReference>
<reference evidence="3" key="1">
    <citation type="submission" date="2017-01" db="EMBL/GenBank/DDBJ databases">
        <authorList>
            <person name="Varghese N."/>
            <person name="Submissions S."/>
        </authorList>
    </citation>
    <scope>NUCLEOTIDE SEQUENCE [LARGE SCALE GENOMIC DNA]</scope>
    <source>
        <strain evidence="3">CGMCC 1.7737</strain>
    </source>
</reference>
<dbReference type="Pfam" id="PF13360">
    <property type="entry name" value="PQQ_2"/>
    <property type="match status" value="2"/>
</dbReference>
<keyword evidence="3" id="KW-1185">Reference proteome</keyword>
<accession>A0A1N6ZHT6</accession>
<dbReference type="AlphaFoldDB" id="A0A1N6ZHT6"/>
<dbReference type="SUPFAM" id="SSF50998">
    <property type="entry name" value="Quinoprotein alcohol dehydrogenase-like"/>
    <property type="match status" value="1"/>
</dbReference>
<evidence type="ECO:0000313" key="3">
    <source>
        <dbReference type="Proteomes" id="UP000186914"/>
    </source>
</evidence>
<organism evidence="2 3">
    <name type="scientific">Haladaptatus litoreus</name>
    <dbReference type="NCBI Taxonomy" id="553468"/>
    <lineage>
        <taxon>Archaea</taxon>
        <taxon>Methanobacteriati</taxon>
        <taxon>Methanobacteriota</taxon>
        <taxon>Stenosarchaea group</taxon>
        <taxon>Halobacteria</taxon>
        <taxon>Halobacteriales</taxon>
        <taxon>Haladaptataceae</taxon>
        <taxon>Haladaptatus</taxon>
    </lineage>
</organism>
<dbReference type="InterPro" id="IPR011047">
    <property type="entry name" value="Quinoprotein_ADH-like_sf"/>
</dbReference>
<dbReference type="InterPro" id="IPR018391">
    <property type="entry name" value="PQQ_b-propeller_rpt"/>
</dbReference>
<proteinExistence type="predicted"/>